<keyword evidence="1" id="KW-0472">Membrane</keyword>
<gene>
    <name evidence="3" type="ORF">I4J89_43840</name>
</gene>
<evidence type="ECO:0000259" key="2">
    <source>
        <dbReference type="Pfam" id="PF07853"/>
    </source>
</evidence>
<feature type="domain" description="DUF1648" evidence="2">
    <location>
        <begin position="17"/>
        <end position="54"/>
    </location>
</feature>
<feature type="transmembrane region" description="Helical" evidence="1">
    <location>
        <begin position="52"/>
        <end position="76"/>
    </location>
</feature>
<evidence type="ECO:0000313" key="3">
    <source>
        <dbReference type="EMBL" id="MBG0568379.1"/>
    </source>
</evidence>
<name>A0A931G7L4_9ACTN</name>
<feature type="transmembrane region" description="Helical" evidence="1">
    <location>
        <begin position="124"/>
        <end position="141"/>
    </location>
</feature>
<dbReference type="RefSeq" id="WP_196420151.1">
    <property type="nucleotide sequence ID" value="NZ_JADQTO010000037.1"/>
</dbReference>
<feature type="transmembrane region" description="Helical" evidence="1">
    <location>
        <begin position="88"/>
        <end position="112"/>
    </location>
</feature>
<dbReference type="Proteomes" id="UP000598146">
    <property type="component" value="Unassembled WGS sequence"/>
</dbReference>
<keyword evidence="4" id="KW-1185">Reference proteome</keyword>
<organism evidence="3 4">
    <name type="scientific">Actinoplanes aureus</name>
    <dbReference type="NCBI Taxonomy" id="2792083"/>
    <lineage>
        <taxon>Bacteria</taxon>
        <taxon>Bacillati</taxon>
        <taxon>Actinomycetota</taxon>
        <taxon>Actinomycetes</taxon>
        <taxon>Micromonosporales</taxon>
        <taxon>Micromonosporaceae</taxon>
        <taxon>Actinoplanes</taxon>
    </lineage>
</organism>
<keyword evidence="1" id="KW-0812">Transmembrane</keyword>
<comment type="caution">
    <text evidence="3">The sequence shown here is derived from an EMBL/GenBank/DDBJ whole genome shotgun (WGS) entry which is preliminary data.</text>
</comment>
<feature type="transmembrane region" description="Helical" evidence="1">
    <location>
        <begin position="199"/>
        <end position="216"/>
    </location>
</feature>
<accession>A0A931G7L4</accession>
<sequence length="312" mass="32256">MRRLLAAAALVWLPVAVIAATWAMWSGELPTRVATHWGTSGAPDRFSSTTGFWVTLLAIGIVAGLTALTAAVATLRAGAPAEADVARFLLIGAGAAAGAVAGMWVATATAALANPADPRLGWRFLWFVAGLAWGLVVRAAAGRFSRPVLPAAPGVDPLDLGPTERAAYSTTLRSPLITGVTLASAALVAVLAATVQPGLWLVAAIPLLAGLTFGRIRVTADRRGLRLVAGLVGVPLKHIPLTDIATAEAADINPLEWGGWGYRVLPGRAALVLRGGPALVLHLRDGHRFAVTLDHPRTPAALLTALQSRIPD</sequence>
<evidence type="ECO:0000313" key="4">
    <source>
        <dbReference type="Proteomes" id="UP000598146"/>
    </source>
</evidence>
<feature type="transmembrane region" description="Helical" evidence="1">
    <location>
        <begin position="175"/>
        <end position="193"/>
    </location>
</feature>
<keyword evidence="1" id="KW-1133">Transmembrane helix</keyword>
<reference evidence="3" key="1">
    <citation type="submission" date="2020-11" db="EMBL/GenBank/DDBJ databases">
        <title>Isolation and identification of active actinomycetes.</title>
        <authorList>
            <person name="Sun X."/>
        </authorList>
    </citation>
    <scope>NUCLEOTIDE SEQUENCE</scope>
    <source>
        <strain evidence="3">NEAU-A11</strain>
    </source>
</reference>
<dbReference type="Pfam" id="PF07853">
    <property type="entry name" value="DUF1648"/>
    <property type="match status" value="1"/>
</dbReference>
<dbReference type="AlphaFoldDB" id="A0A931G7L4"/>
<dbReference type="EMBL" id="JADQTO010000037">
    <property type="protein sequence ID" value="MBG0568379.1"/>
    <property type="molecule type" value="Genomic_DNA"/>
</dbReference>
<evidence type="ECO:0000256" key="1">
    <source>
        <dbReference type="SAM" id="Phobius"/>
    </source>
</evidence>
<protein>
    <submittedName>
        <fullName evidence="3">DUF1648 domain-containing protein</fullName>
    </submittedName>
</protein>
<proteinExistence type="predicted"/>
<dbReference type="InterPro" id="IPR012867">
    <property type="entry name" value="DUF1648"/>
</dbReference>